<comment type="caution">
    <text evidence="1">The sequence shown here is derived from an EMBL/GenBank/DDBJ whole genome shotgun (WGS) entry which is preliminary data.</text>
</comment>
<reference evidence="1 2" key="1">
    <citation type="submission" date="2018-09" db="EMBL/GenBank/DDBJ databases">
        <title>Metagenome Assembled Genomes from an Advanced Water Purification Facility.</title>
        <authorList>
            <person name="Stamps B.W."/>
            <person name="Spear J.R."/>
        </authorList>
    </citation>
    <scope>NUCLEOTIDE SEQUENCE [LARGE SCALE GENOMIC DNA]</scope>
    <source>
        <strain evidence="1">Bin_63_2</strain>
    </source>
</reference>
<name>A0A5C7J8E9_9BACT</name>
<protein>
    <submittedName>
        <fullName evidence="1">Uncharacterized protein</fullName>
    </submittedName>
</protein>
<sequence>MNINFQNGKGTVIAFEDKELLHVHIMLQALVGSGMVSGDAKEKILRIILQMQAHLFKRREEEEARKRFKICEKCACEIDLKLQEHCFVNGGYIHLICPELKEDRP</sequence>
<proteinExistence type="predicted"/>
<dbReference type="EMBL" id="SSDS01000051">
    <property type="protein sequence ID" value="TXG77202.1"/>
    <property type="molecule type" value="Genomic_DNA"/>
</dbReference>
<evidence type="ECO:0000313" key="2">
    <source>
        <dbReference type="Proteomes" id="UP000321026"/>
    </source>
</evidence>
<dbReference type="Proteomes" id="UP000321026">
    <property type="component" value="Unassembled WGS sequence"/>
</dbReference>
<dbReference type="AlphaFoldDB" id="A0A5C7J8E9"/>
<accession>A0A5C7J8E9</accession>
<gene>
    <name evidence="1" type="ORF">E6Q11_03215</name>
</gene>
<evidence type="ECO:0000313" key="1">
    <source>
        <dbReference type="EMBL" id="TXG77202.1"/>
    </source>
</evidence>
<organism evidence="1 2">
    <name type="scientific">Candidatus Dojkabacteria bacterium</name>
    <dbReference type="NCBI Taxonomy" id="2099670"/>
    <lineage>
        <taxon>Bacteria</taxon>
        <taxon>Candidatus Dojkabacteria</taxon>
    </lineage>
</organism>